<feature type="region of interest" description="Disordered" evidence="1">
    <location>
        <begin position="1"/>
        <end position="98"/>
    </location>
</feature>
<keyword evidence="3" id="KW-1185">Reference proteome</keyword>
<feature type="compositionally biased region" description="Low complexity" evidence="1">
    <location>
        <begin position="34"/>
        <end position="44"/>
    </location>
</feature>
<protein>
    <submittedName>
        <fullName evidence="2">Uncharacterized protein</fullName>
    </submittedName>
</protein>
<proteinExistence type="predicted"/>
<dbReference type="Proteomes" id="UP001208570">
    <property type="component" value="Unassembled WGS sequence"/>
</dbReference>
<sequence>MVSKTYSSTYESTSSRSRSGGKYGSYNGPDPSPRSRSSTASAFTTNYEPYTPKKRSSSAYGSSYDSSSSYSSVHGGGYTPGSYTSSRTRRTTNITVKDDTGYRYGSAVTSTLPPRRRYSLSVDRDVGRVLASDPVYASRQGTNVEGSGTGDSFVLGYASVKTRSDPDEPIPHAYISAPSFGHATVHVQAEPKPRSRPTLETVQLSTPTVLTIPRPRPAPEPVQLLTKPRLRPAPEPIQLSTTILLTKPRPRPPPEPIQLSTPILLTKPRPRPPPEPIHLSTPILLTKPRPRPPPEPIQLPAPISVSGYIPPKPLLRASLPPKSQRPRDYDISYNTYGFELGAGNERLEVDSLDVVSPRGRPRARRPSISRQFMVNSEVEPLIIRSRARSRAASLSRFPRAGYEVDDSVIFTPRRRSASISRFYGVDHEVALPVKSYGLGSSVRPHHVIHDLGRRGSSDISHMVIEPGTRFEPSNVSMVVLPSGKKAVTYEHVSQYGRGDHREANIKIEEIIMRTKHLQQSMHLLEEFVKANRSWFPEETLIYQHFEFFQLNEAQLKKIGASPDAVVYGIKMKERLVVPYGTDVTEILKRFYGKRSEYDVEYQDRAKIREGMANVMEKQMTLKDRIRKQVEEEWDLDHKKETLPPKMRPLPKAADLDLEPYHANKLAYPYIKPDVLPSFHVHPGLDYDSIYSQRSVGSALSDQESTITKSSLASSRKKRLDAGPQVYVQVASKALYGRADDPAELFGTGTSTTRCLMVQG</sequence>
<evidence type="ECO:0000256" key="1">
    <source>
        <dbReference type="SAM" id="MobiDB-lite"/>
    </source>
</evidence>
<gene>
    <name evidence="2" type="ORF">LSH36_4g13007</name>
</gene>
<dbReference type="AlphaFoldDB" id="A0AAD9KFB9"/>
<name>A0AAD9KFB9_9ANNE</name>
<comment type="caution">
    <text evidence="2">The sequence shown here is derived from an EMBL/GenBank/DDBJ whole genome shotgun (WGS) entry which is preliminary data.</text>
</comment>
<organism evidence="2 3">
    <name type="scientific">Paralvinella palmiformis</name>
    <dbReference type="NCBI Taxonomy" id="53620"/>
    <lineage>
        <taxon>Eukaryota</taxon>
        <taxon>Metazoa</taxon>
        <taxon>Spiralia</taxon>
        <taxon>Lophotrochozoa</taxon>
        <taxon>Annelida</taxon>
        <taxon>Polychaeta</taxon>
        <taxon>Sedentaria</taxon>
        <taxon>Canalipalpata</taxon>
        <taxon>Terebellida</taxon>
        <taxon>Terebelliformia</taxon>
        <taxon>Alvinellidae</taxon>
        <taxon>Paralvinella</taxon>
    </lineage>
</organism>
<feature type="compositionally biased region" description="Low complexity" evidence="1">
    <location>
        <begin position="1"/>
        <end position="26"/>
    </location>
</feature>
<evidence type="ECO:0000313" key="3">
    <source>
        <dbReference type="Proteomes" id="UP001208570"/>
    </source>
</evidence>
<feature type="compositionally biased region" description="Low complexity" evidence="1">
    <location>
        <begin position="57"/>
        <end position="73"/>
    </location>
</feature>
<accession>A0AAD9KFB9</accession>
<evidence type="ECO:0000313" key="2">
    <source>
        <dbReference type="EMBL" id="KAK2170144.1"/>
    </source>
</evidence>
<reference evidence="2" key="1">
    <citation type="journal article" date="2023" name="Mol. Biol. Evol.">
        <title>Third-Generation Sequencing Reveals the Adaptive Role of the Epigenome in Three Deep-Sea Polychaetes.</title>
        <authorList>
            <person name="Perez M."/>
            <person name="Aroh O."/>
            <person name="Sun Y."/>
            <person name="Lan Y."/>
            <person name="Juniper S.K."/>
            <person name="Young C.R."/>
            <person name="Angers B."/>
            <person name="Qian P.Y."/>
        </authorList>
    </citation>
    <scope>NUCLEOTIDE SEQUENCE</scope>
    <source>
        <strain evidence="2">P08H-3</strain>
    </source>
</reference>
<feature type="region of interest" description="Disordered" evidence="1">
    <location>
        <begin position="245"/>
        <end position="292"/>
    </location>
</feature>
<dbReference type="EMBL" id="JAODUP010000004">
    <property type="protein sequence ID" value="KAK2170144.1"/>
    <property type="molecule type" value="Genomic_DNA"/>
</dbReference>